<dbReference type="OrthoDB" id="120749at2"/>
<evidence type="ECO:0008006" key="3">
    <source>
        <dbReference type="Google" id="ProtNLM"/>
    </source>
</evidence>
<sequence>MKMLMHVTFPHEPFNTLVKKGTAVILLDEILEEIKPFSVWFTEENGMRAAVLIINVTNASGLPFYSEPFFLNFDADVHFRIVMSPEDLSNAGLEDLGKKWS</sequence>
<protein>
    <recommendedName>
        <fullName evidence="3">Panthothenate synthetase</fullName>
    </recommendedName>
</protein>
<gene>
    <name evidence="1" type="ORF">SAMN05216233_102412</name>
</gene>
<dbReference type="Proteomes" id="UP000198870">
    <property type="component" value="Unassembled WGS sequence"/>
</dbReference>
<organism evidence="1 2">
    <name type="scientific">Desulfoluna spongiiphila</name>
    <dbReference type="NCBI Taxonomy" id="419481"/>
    <lineage>
        <taxon>Bacteria</taxon>
        <taxon>Pseudomonadati</taxon>
        <taxon>Thermodesulfobacteriota</taxon>
        <taxon>Desulfobacteria</taxon>
        <taxon>Desulfobacterales</taxon>
        <taxon>Desulfolunaceae</taxon>
        <taxon>Desulfoluna</taxon>
    </lineage>
</organism>
<proteinExistence type="predicted"/>
<reference evidence="1 2" key="1">
    <citation type="submission" date="2016-10" db="EMBL/GenBank/DDBJ databases">
        <authorList>
            <person name="de Groot N.N."/>
        </authorList>
    </citation>
    <scope>NUCLEOTIDE SEQUENCE [LARGE SCALE GENOMIC DNA]</scope>
    <source>
        <strain evidence="1 2">AA1</strain>
    </source>
</reference>
<accession>A0A1G5C6S9</accession>
<evidence type="ECO:0000313" key="2">
    <source>
        <dbReference type="Proteomes" id="UP000198870"/>
    </source>
</evidence>
<keyword evidence="2" id="KW-1185">Reference proteome</keyword>
<dbReference type="EMBL" id="FMUX01000002">
    <property type="protein sequence ID" value="SCX98038.1"/>
    <property type="molecule type" value="Genomic_DNA"/>
</dbReference>
<name>A0A1G5C6S9_9BACT</name>
<dbReference type="RefSeq" id="WP_092208949.1">
    <property type="nucleotide sequence ID" value="NZ_FMUX01000002.1"/>
</dbReference>
<dbReference type="AlphaFoldDB" id="A0A1G5C6S9"/>
<evidence type="ECO:0000313" key="1">
    <source>
        <dbReference type="EMBL" id="SCX98038.1"/>
    </source>
</evidence>